<keyword evidence="5" id="KW-0408">Iron</keyword>
<accession>A0A072NNN8</accession>
<evidence type="ECO:0000256" key="4">
    <source>
        <dbReference type="ARBA" id="ARBA00022723"/>
    </source>
</evidence>
<evidence type="ECO:0000259" key="7">
    <source>
        <dbReference type="PROSITE" id="PS51918"/>
    </source>
</evidence>
<keyword evidence="2" id="KW-0004">4Fe-4S</keyword>
<dbReference type="CDD" id="cd01335">
    <property type="entry name" value="Radical_SAM"/>
    <property type="match status" value="1"/>
</dbReference>
<dbReference type="InterPro" id="IPR023885">
    <property type="entry name" value="4Fe4S-binding_SPASM_dom"/>
</dbReference>
<keyword evidence="3" id="KW-0949">S-adenosyl-L-methionine</keyword>
<comment type="cofactor">
    <cofactor evidence="1">
        <name>[4Fe-4S] cluster</name>
        <dbReference type="ChEBI" id="CHEBI:49883"/>
    </cofactor>
</comment>
<dbReference type="Gene3D" id="3.20.20.70">
    <property type="entry name" value="Aldolase class I"/>
    <property type="match status" value="1"/>
</dbReference>
<dbReference type="UniPathway" id="UPA00782"/>
<evidence type="ECO:0000256" key="5">
    <source>
        <dbReference type="ARBA" id="ARBA00023004"/>
    </source>
</evidence>
<dbReference type="Pfam" id="PF04055">
    <property type="entry name" value="Radical_SAM"/>
    <property type="match status" value="1"/>
</dbReference>
<dbReference type="SUPFAM" id="SSF102114">
    <property type="entry name" value="Radical SAM enzymes"/>
    <property type="match status" value="1"/>
</dbReference>
<dbReference type="OrthoDB" id="9808591at2"/>
<dbReference type="GO" id="GO:0051539">
    <property type="term" value="F:4 iron, 4 sulfur cluster binding"/>
    <property type="evidence" value="ECO:0007669"/>
    <property type="project" value="UniProtKB-KW"/>
</dbReference>
<dbReference type="GO" id="GO:0046872">
    <property type="term" value="F:metal ion binding"/>
    <property type="evidence" value="ECO:0007669"/>
    <property type="project" value="UniProtKB-KW"/>
</dbReference>
<dbReference type="GO" id="GO:0016491">
    <property type="term" value="F:oxidoreductase activity"/>
    <property type="evidence" value="ECO:0007669"/>
    <property type="project" value="InterPro"/>
</dbReference>
<evidence type="ECO:0000313" key="8">
    <source>
        <dbReference type="EMBL" id="KEF39041.1"/>
    </source>
</evidence>
<dbReference type="InterPro" id="IPR007197">
    <property type="entry name" value="rSAM"/>
</dbReference>
<dbReference type="InterPro" id="IPR023867">
    <property type="entry name" value="Sulphatase_maturase_rSAM"/>
</dbReference>
<dbReference type="AlphaFoldDB" id="A0A072NNN8"/>
<dbReference type="SFLD" id="SFLDG01384">
    <property type="entry name" value="thioether_bond_formation_requi"/>
    <property type="match status" value="1"/>
</dbReference>
<name>A0A072NNN8_SCHAZ</name>
<dbReference type="RefSeq" id="WP_035194478.1">
    <property type="nucleotide sequence ID" value="NZ_JJRY01000004.1"/>
</dbReference>
<keyword evidence="6" id="KW-0411">Iron-sulfur</keyword>
<evidence type="ECO:0000256" key="3">
    <source>
        <dbReference type="ARBA" id="ARBA00022691"/>
    </source>
</evidence>
<dbReference type="PATRIC" id="fig|1348973.3.peg.1394"/>
<evidence type="ECO:0000256" key="2">
    <source>
        <dbReference type="ARBA" id="ARBA00022485"/>
    </source>
</evidence>
<proteinExistence type="predicted"/>
<feature type="domain" description="Radical SAM core" evidence="7">
    <location>
        <begin position="89"/>
        <end position="315"/>
    </location>
</feature>
<comment type="caution">
    <text evidence="8">The sequence shown here is derived from an EMBL/GenBank/DDBJ whole genome shotgun (WGS) entry which is preliminary data.</text>
</comment>
<dbReference type="SFLD" id="SFLDG01386">
    <property type="entry name" value="main_SPASM_domain-containing"/>
    <property type="match status" value="1"/>
</dbReference>
<gene>
    <name evidence="8" type="ORF">M670_01427</name>
</gene>
<reference evidence="8 9" key="1">
    <citation type="submission" date="2014-04" db="EMBL/GenBank/DDBJ databases">
        <title>Draft genome sequence of Bacillus azotoformans MEV2011, a (co-) denitrifying strain unable to grow in the presence of oxygen.</title>
        <authorList>
            <person name="Nielsen M."/>
            <person name="Schreiber L."/>
            <person name="Finster K."/>
            <person name="Schramm A."/>
        </authorList>
    </citation>
    <scope>NUCLEOTIDE SEQUENCE [LARGE SCALE GENOMIC DNA]</scope>
    <source>
        <strain evidence="8 9">MEV2011</strain>
    </source>
</reference>
<dbReference type="SFLD" id="SFLDS00029">
    <property type="entry name" value="Radical_SAM"/>
    <property type="match status" value="1"/>
</dbReference>
<dbReference type="SFLD" id="SFLDG01067">
    <property type="entry name" value="SPASM/twitch_domain_containing"/>
    <property type="match status" value="1"/>
</dbReference>
<evidence type="ECO:0000313" key="9">
    <source>
        <dbReference type="Proteomes" id="UP000027936"/>
    </source>
</evidence>
<evidence type="ECO:0000256" key="1">
    <source>
        <dbReference type="ARBA" id="ARBA00001966"/>
    </source>
</evidence>
<dbReference type="InterPro" id="IPR058240">
    <property type="entry name" value="rSAM_sf"/>
</dbReference>
<organism evidence="8 9">
    <name type="scientific">Schinkia azotoformans MEV2011</name>
    <dbReference type="NCBI Taxonomy" id="1348973"/>
    <lineage>
        <taxon>Bacteria</taxon>
        <taxon>Bacillati</taxon>
        <taxon>Bacillota</taxon>
        <taxon>Bacilli</taxon>
        <taxon>Bacillales</taxon>
        <taxon>Bacillaceae</taxon>
        <taxon>Calidifontibacillus/Schinkia group</taxon>
        <taxon>Schinkia</taxon>
    </lineage>
</organism>
<dbReference type="PANTHER" id="PTHR43787">
    <property type="entry name" value="FEMO COFACTOR BIOSYNTHESIS PROTEIN NIFB-RELATED"/>
    <property type="match status" value="1"/>
</dbReference>
<dbReference type="InterPro" id="IPR013785">
    <property type="entry name" value="Aldolase_TIM"/>
</dbReference>
<dbReference type="Proteomes" id="UP000027936">
    <property type="component" value="Unassembled WGS sequence"/>
</dbReference>
<evidence type="ECO:0000256" key="6">
    <source>
        <dbReference type="ARBA" id="ARBA00023014"/>
    </source>
</evidence>
<dbReference type="EMBL" id="JJRY01000004">
    <property type="protein sequence ID" value="KEF39041.1"/>
    <property type="molecule type" value="Genomic_DNA"/>
</dbReference>
<sequence length="451" mass="51424">METKRWLPSRFNAMSQADNGELILYNSYSGAIASFTVEEKPVVMSALKREGVSGELTEALQPLVESGFLVRDDVDEDARARFLHQSLHRTDTMHLIVMPTEACNFRCTYCYQTFPQGNMKPEIREGVKQFIAQKGNSLQHLSISWFGGEPMLAFDVIGELSESILDTVREHNISYTAEMTTNGYFLTPEKFRSLLSWNVRRFMITLDGMKEFHDSRRFLAGGGETFDTIIGNLKAIKEIDEEFEIYIRINFDEDNLGNVQPFLDYLGDQFGHDSRFQTFCRPVGRWGGENDEDLPICDHRVAETKIWEFTEYGLDKGLGMSSIIESAIMPSGSVCYAAKPHSFVIGADGQLYKCTCSFNEEFNHVGQLLPDGTMDIDYDKVAFWVTGGEDKDTGCQACFFRPACQGNHCPLYRIRTGKRPCTFEKKKIKQVLRLIWKQNTKLEDLETIERS</sequence>
<dbReference type="PROSITE" id="PS51918">
    <property type="entry name" value="RADICAL_SAM"/>
    <property type="match status" value="1"/>
</dbReference>
<keyword evidence="4" id="KW-0479">Metal-binding</keyword>
<protein>
    <submittedName>
        <fullName evidence="8">Radical SAM additional 4Fe4S-binding SPASM domain</fullName>
    </submittedName>
</protein>
<dbReference type="PANTHER" id="PTHR43787:SF3">
    <property type="entry name" value="ARYLSULFATASE REGULATORY PROTEIN"/>
    <property type="match status" value="1"/>
</dbReference>
<dbReference type="NCBIfam" id="TIGR04085">
    <property type="entry name" value="rSAM_more_4Fe4S"/>
    <property type="match status" value="1"/>
</dbReference>